<organism evidence="2 3">
    <name type="scientific">Cerrena zonata</name>
    <dbReference type="NCBI Taxonomy" id="2478898"/>
    <lineage>
        <taxon>Eukaryota</taxon>
        <taxon>Fungi</taxon>
        <taxon>Dikarya</taxon>
        <taxon>Basidiomycota</taxon>
        <taxon>Agaricomycotina</taxon>
        <taxon>Agaricomycetes</taxon>
        <taxon>Polyporales</taxon>
        <taxon>Cerrenaceae</taxon>
        <taxon>Cerrena</taxon>
    </lineage>
</organism>
<proteinExistence type="predicted"/>
<dbReference type="AlphaFoldDB" id="A0AAW0FXM3"/>
<evidence type="ECO:0000313" key="2">
    <source>
        <dbReference type="EMBL" id="KAK7685965.1"/>
    </source>
</evidence>
<dbReference type="Proteomes" id="UP001385951">
    <property type="component" value="Unassembled WGS sequence"/>
</dbReference>
<keyword evidence="3" id="KW-1185">Reference proteome</keyword>
<sequence length="724" mass="81879">MPVDCTDMKARFQHVFWAEHCVIASNAERPVPTPPGSGLDMHEDELFHLSLLTTRLWGQDNFWYLAFLPRYPSLARDPLFRKLGMPFDQLPIEKGDGDLFVLRPSVSDAWLQLQYCVVATYDILRAKFLPLVPLQTRMPPLPQSTNFHGAHNNEMAARRAAHQTRRIFLAWLCLIASAIASSNQLPPATPPAWFRALAGADVALPPFWLDKIALSPILARFSPDYPRRGMVVNMSREWGFWSLMGILQQGAIPLWLCFPHGVVPTYRLAKQLYPSSEGIARAKESFDRGDDDMDWGDDLRNKQASLPPLPAGVGSDHFPSVCPSSQDEQASSRNNSRGQEAEASDAISNFFRTRKEINDKRDLATYTAKELETMRARGRLLLSSSKVFEWDSIDVYPWFVREKVPNWDQRRVWESYTANQRVYDEFADEWDCFAQCASSGMVHCGNVGCQDCAYDHHDEPGDDGDSVNGRGALAMPPDGYEEGEAIGQGECGQFSFTRDNMESFMDVLKYRYGLHVPSALEVHVPLLQHSPVSAQLLQAVRAIVQEEALSTPTWRSAEVDAAITDWYRCIQVRVMVPHHVSDCHMPDEHFKDLHNAWNFSTTSFQLAGSLQRVYSIGTINSRMLGWSIAVEGRLALREILRRCWGPGNAQVIRALLERGMPFHILYRAVHPGQWTLTSLYVIPYRPEGYVFTAGDYRAYVSRRVELFKDPAVASAALRHGGIVW</sequence>
<evidence type="ECO:0000256" key="1">
    <source>
        <dbReference type="SAM" id="MobiDB-lite"/>
    </source>
</evidence>
<dbReference type="EMBL" id="JASBNA010000018">
    <property type="protein sequence ID" value="KAK7685965.1"/>
    <property type="molecule type" value="Genomic_DNA"/>
</dbReference>
<reference evidence="2 3" key="1">
    <citation type="submission" date="2022-09" db="EMBL/GenBank/DDBJ databases">
        <authorList>
            <person name="Palmer J.M."/>
        </authorList>
    </citation>
    <scope>NUCLEOTIDE SEQUENCE [LARGE SCALE GENOMIC DNA]</scope>
    <source>
        <strain evidence="2 3">DSM 7382</strain>
    </source>
</reference>
<feature type="region of interest" description="Disordered" evidence="1">
    <location>
        <begin position="306"/>
        <end position="343"/>
    </location>
</feature>
<feature type="compositionally biased region" description="Polar residues" evidence="1">
    <location>
        <begin position="322"/>
        <end position="338"/>
    </location>
</feature>
<comment type="caution">
    <text evidence="2">The sequence shown here is derived from an EMBL/GenBank/DDBJ whole genome shotgun (WGS) entry which is preliminary data.</text>
</comment>
<evidence type="ECO:0000313" key="3">
    <source>
        <dbReference type="Proteomes" id="UP001385951"/>
    </source>
</evidence>
<gene>
    <name evidence="2" type="ORF">QCA50_010775</name>
</gene>
<accession>A0AAW0FXM3</accession>
<name>A0AAW0FXM3_9APHY</name>
<protein>
    <submittedName>
        <fullName evidence="2">Uncharacterized protein</fullName>
    </submittedName>
</protein>